<dbReference type="AlphaFoldDB" id="A0A1I8MNE1"/>
<evidence type="ECO:0000256" key="10">
    <source>
        <dbReference type="ARBA" id="ARBA00023132"/>
    </source>
</evidence>
<keyword evidence="11 13" id="KW-0472">Membrane</keyword>
<dbReference type="GO" id="GO:0070762">
    <property type="term" value="C:nuclear pore transmembrane ring"/>
    <property type="evidence" value="ECO:0007669"/>
    <property type="project" value="TreeGrafter"/>
</dbReference>
<dbReference type="GO" id="GO:0006999">
    <property type="term" value="P:nuclear pore organization"/>
    <property type="evidence" value="ECO:0007669"/>
    <property type="project" value="TreeGrafter"/>
</dbReference>
<keyword evidence="5 13" id="KW-0812">Transmembrane</keyword>
<protein>
    <recommendedName>
        <fullName evidence="15">Nucleoporin protein Ndc1-Nup</fullName>
    </recommendedName>
</protein>
<feature type="transmembrane region" description="Helical" evidence="13">
    <location>
        <begin position="58"/>
        <end position="81"/>
    </location>
</feature>
<evidence type="ECO:0000256" key="8">
    <source>
        <dbReference type="ARBA" id="ARBA00022989"/>
    </source>
</evidence>
<keyword evidence="4" id="KW-0813">Transport</keyword>
<dbReference type="InterPro" id="IPR019049">
    <property type="entry name" value="Nucleoporin_prot_Ndc1/Nup"/>
</dbReference>
<dbReference type="GO" id="GO:0015031">
    <property type="term" value="P:protein transport"/>
    <property type="evidence" value="ECO:0007669"/>
    <property type="project" value="UniProtKB-KW"/>
</dbReference>
<dbReference type="GO" id="GO:0030674">
    <property type="term" value="F:protein-macromolecule adaptor activity"/>
    <property type="evidence" value="ECO:0007669"/>
    <property type="project" value="TreeGrafter"/>
</dbReference>
<dbReference type="VEuPathDB" id="VectorBase:MDOMA2_011076"/>
<evidence type="ECO:0000256" key="13">
    <source>
        <dbReference type="SAM" id="Phobius"/>
    </source>
</evidence>
<evidence type="ECO:0000256" key="2">
    <source>
        <dbReference type="ARBA" id="ARBA00004567"/>
    </source>
</evidence>
<evidence type="ECO:0000256" key="3">
    <source>
        <dbReference type="ARBA" id="ARBA00005760"/>
    </source>
</evidence>
<dbReference type="OrthoDB" id="67850at2759"/>
<evidence type="ECO:0000256" key="4">
    <source>
        <dbReference type="ARBA" id="ARBA00022448"/>
    </source>
</evidence>
<dbReference type="STRING" id="7370.A0A1I8MNE1"/>
<evidence type="ECO:0008006" key="15">
    <source>
        <dbReference type="Google" id="ProtNLM"/>
    </source>
</evidence>
<dbReference type="PANTHER" id="PTHR13269">
    <property type="entry name" value="NUCLEOPORIN NDC1"/>
    <property type="match status" value="1"/>
</dbReference>
<dbReference type="eggNOG" id="KOG4358">
    <property type="taxonomic scope" value="Eukaryota"/>
</dbReference>
<feature type="transmembrane region" description="Helical" evidence="13">
    <location>
        <begin position="12"/>
        <end position="38"/>
    </location>
</feature>
<dbReference type="RefSeq" id="XP_005187923.2">
    <property type="nucleotide sequence ID" value="XM_005187866.4"/>
</dbReference>
<dbReference type="KEGG" id="mde:101897357"/>
<name>A0A1I8MNE1_MUSDO</name>
<evidence type="ECO:0000256" key="1">
    <source>
        <dbReference type="ARBA" id="ARBA00004232"/>
    </source>
</evidence>
<feature type="transmembrane region" description="Helical" evidence="13">
    <location>
        <begin position="198"/>
        <end position="216"/>
    </location>
</feature>
<accession>A0A1I8MNE1</accession>
<gene>
    <name evidence="14" type="primary">101897357</name>
</gene>
<evidence type="ECO:0000256" key="5">
    <source>
        <dbReference type="ARBA" id="ARBA00022692"/>
    </source>
</evidence>
<feature type="transmembrane region" description="Helical" evidence="13">
    <location>
        <begin position="102"/>
        <end position="124"/>
    </location>
</feature>
<keyword evidence="12" id="KW-0539">Nucleus</keyword>
<evidence type="ECO:0000256" key="9">
    <source>
        <dbReference type="ARBA" id="ARBA00023010"/>
    </source>
</evidence>
<keyword evidence="8 13" id="KW-1133">Transmembrane helix</keyword>
<dbReference type="EnsemblMetazoa" id="MDOA006791-RA">
    <property type="protein sequence ID" value="MDOA006791-PA"/>
    <property type="gene ID" value="MDOA006791"/>
</dbReference>
<evidence type="ECO:0000256" key="11">
    <source>
        <dbReference type="ARBA" id="ARBA00023136"/>
    </source>
</evidence>
<evidence type="ECO:0000256" key="12">
    <source>
        <dbReference type="ARBA" id="ARBA00023242"/>
    </source>
</evidence>
<feature type="transmembrane region" description="Helical" evidence="13">
    <location>
        <begin position="236"/>
        <end position="255"/>
    </location>
</feature>
<comment type="subcellular location">
    <subcellularLocation>
        <location evidence="1">Nucleus membrane</location>
        <topology evidence="1">Multi-pass membrane protein</topology>
    </subcellularLocation>
    <subcellularLocation>
        <location evidence="2">Nucleus</location>
        <location evidence="2">Nuclear pore complex</location>
    </subcellularLocation>
</comment>
<dbReference type="PANTHER" id="PTHR13269:SF6">
    <property type="entry name" value="NUCLEOPORIN NDC1"/>
    <property type="match status" value="1"/>
</dbReference>
<dbReference type="GO" id="GO:0031965">
    <property type="term" value="C:nuclear membrane"/>
    <property type="evidence" value="ECO:0007669"/>
    <property type="project" value="UniProtKB-SubCell"/>
</dbReference>
<proteinExistence type="inferred from homology"/>
<dbReference type="VEuPathDB" id="VectorBase:MDOA006791"/>
<organism evidence="14">
    <name type="scientific">Musca domestica</name>
    <name type="common">House fly</name>
    <dbReference type="NCBI Taxonomy" id="7370"/>
    <lineage>
        <taxon>Eukaryota</taxon>
        <taxon>Metazoa</taxon>
        <taxon>Ecdysozoa</taxon>
        <taxon>Arthropoda</taxon>
        <taxon>Hexapoda</taxon>
        <taxon>Insecta</taxon>
        <taxon>Pterygota</taxon>
        <taxon>Neoptera</taxon>
        <taxon>Endopterygota</taxon>
        <taxon>Diptera</taxon>
        <taxon>Brachycera</taxon>
        <taxon>Muscomorpha</taxon>
        <taxon>Muscoidea</taxon>
        <taxon>Muscidae</taxon>
        <taxon>Musca</taxon>
    </lineage>
</organism>
<comment type="similarity">
    <text evidence="3">Belongs to the NDC1 family.</text>
</comment>
<evidence type="ECO:0000256" key="7">
    <source>
        <dbReference type="ARBA" id="ARBA00022927"/>
    </source>
</evidence>
<evidence type="ECO:0000256" key="6">
    <source>
        <dbReference type="ARBA" id="ARBA00022816"/>
    </source>
</evidence>
<keyword evidence="10" id="KW-0906">Nuclear pore complex</keyword>
<reference evidence="14" key="1">
    <citation type="submission" date="2020-05" db="UniProtKB">
        <authorList>
            <consortium name="EnsemblMetazoa"/>
        </authorList>
    </citation>
    <scope>IDENTIFICATION</scope>
    <source>
        <strain evidence="14">Aabys</strain>
    </source>
</reference>
<dbReference type="GO" id="GO:0051028">
    <property type="term" value="P:mRNA transport"/>
    <property type="evidence" value="ECO:0007669"/>
    <property type="project" value="UniProtKB-KW"/>
</dbReference>
<sequence length="586" mass="66943">MSAATVLECKKLCLYRCLTAVALSIMMQFFLLTVFLLFVNFHIFHLLNWITETFSLMFSFYTWLSIMPLISAVIIYGILLGKSHLAVKQYYGTRFKWLLGTIVRKSLFLMIHIAVGFLTAWLYARYLHVDYRSLVYQCYGMECINSYYLFLVGSGISAGCYYFLKENLRHEPEVEYPIIQENKIVKLRSLLYSTMYKSLMKSFVPSMCYAFAFWIFGDIINARFARFFDLEMDTSLSSFFSVLTNLRILFYSWILQSQILSNMNLMQKFFSILLAEEMQFVIEKNPVVTEGQKEVTLVEALTMTQVPIIQTLAALDLFNMTGTSAAHRRKEIYALSIPGGHPYNWNQLSSQCLAIINAFIDDLTTSVKNISTMKSTPLFCQTDKPTATEAAEKILLRQYNETYGIRRMVSEPPTANIGSSSTSAGVSSTTPTAVQRINEQFEAISKQIEQALNTAFHTIPGVFYMFGEPDGARTVFLLSNSQIIVWLTQGLAGICAESLVEDKYGVVQVALPQIIRTLLKLKNELDKLNNVNLNGKKLDRNLITLKNSVRRSLYKIVSVFGDYLRDLFDDPMEIRSLQCFVSYQEV</sequence>
<dbReference type="Pfam" id="PF09531">
    <property type="entry name" value="Ndc1_Nup"/>
    <property type="match status" value="1"/>
</dbReference>
<evidence type="ECO:0000313" key="14">
    <source>
        <dbReference type="EnsemblMetazoa" id="MDOA006791-PA"/>
    </source>
</evidence>
<keyword evidence="6" id="KW-0509">mRNA transport</keyword>
<keyword evidence="7" id="KW-0653">Protein transport</keyword>
<keyword evidence="9" id="KW-0811">Translocation</keyword>